<keyword evidence="4" id="KW-0539">Nucleus</keyword>
<comment type="caution">
    <text evidence="7">The sequence shown here is derived from an EMBL/GenBank/DDBJ whole genome shotgun (WGS) entry which is preliminary data.</text>
</comment>
<dbReference type="InterPro" id="IPR036291">
    <property type="entry name" value="NAD(P)-bd_dom_sf"/>
</dbReference>
<dbReference type="PRINTS" id="PR00081">
    <property type="entry name" value="GDHRDH"/>
</dbReference>
<evidence type="ECO:0000256" key="4">
    <source>
        <dbReference type="ARBA" id="ARBA00023242"/>
    </source>
</evidence>
<evidence type="ECO:0000313" key="8">
    <source>
        <dbReference type="Proteomes" id="UP000654922"/>
    </source>
</evidence>
<comment type="similarity">
    <text evidence="1">Belongs to the short-chain dehydrogenases/reductases (SDR) family.</text>
</comment>
<evidence type="ECO:0000256" key="5">
    <source>
        <dbReference type="SAM" id="MobiDB-lite"/>
    </source>
</evidence>
<dbReference type="GO" id="GO:0006351">
    <property type="term" value="P:DNA-templated transcription"/>
    <property type="evidence" value="ECO:0007669"/>
    <property type="project" value="InterPro"/>
</dbReference>
<dbReference type="PANTHER" id="PTHR43639">
    <property type="entry name" value="OXIDOREDUCTASE, SHORT-CHAIN DEHYDROGENASE/REDUCTASE FAMILY (AFU_ORTHOLOGUE AFUA_5G02870)"/>
    <property type="match status" value="1"/>
</dbReference>
<dbReference type="InterPro" id="IPR007219">
    <property type="entry name" value="XnlR_reg_dom"/>
</dbReference>
<keyword evidence="3" id="KW-0560">Oxidoreductase</keyword>
<feature type="compositionally biased region" description="Polar residues" evidence="5">
    <location>
        <begin position="421"/>
        <end position="431"/>
    </location>
</feature>
<dbReference type="OrthoDB" id="47007at2759"/>
<dbReference type="Proteomes" id="UP000654922">
    <property type="component" value="Unassembled WGS sequence"/>
</dbReference>
<dbReference type="PRINTS" id="PR00080">
    <property type="entry name" value="SDRFAMILY"/>
</dbReference>
<keyword evidence="2" id="KW-0521">NADP</keyword>
<dbReference type="GO" id="GO:0003677">
    <property type="term" value="F:DNA binding"/>
    <property type="evidence" value="ECO:0007669"/>
    <property type="project" value="InterPro"/>
</dbReference>
<dbReference type="InterPro" id="IPR020904">
    <property type="entry name" value="Sc_DH/Rdtase_CS"/>
</dbReference>
<dbReference type="Gene3D" id="3.40.50.720">
    <property type="entry name" value="NAD(P)-binding Rossmann-like Domain"/>
    <property type="match status" value="1"/>
</dbReference>
<evidence type="ECO:0000256" key="3">
    <source>
        <dbReference type="ARBA" id="ARBA00023002"/>
    </source>
</evidence>
<sequence>MAQDKYLAGKVAIVTGASKLSGIGAAAAIALAEHGANIAVHYSSNAASAQEVVEKIKSLGVQATAIKADASSPDFGTTLVAGTLKAFNTSNIDILVNNAGTAVMHDSAASVPADVWDDVFRVNVRGPFLLIQAALPHMKSGGRIVNTSSIIAKLGSSMLPVYGASKGALNSMSIALAEELGPKGITINLVSPGPIKTDLSMQGSPVAARLERNQHIKREGSTEEVAAAILFLSSPTSGYITGQNLYFVTNMLDQHRNLEPGNDVNLQVHIRQEMNTRRTEQTPILTITSPQGTGETLVAVHLSLLVATDLDIPNNNRYSMRFHAKPFAVLVLQIFRDYKSSRVYGFKYGESQQPLEAGAAVLSLQTEEDKMRQATALRPMQESTEDGAKYTALQNRIVRLEAQLKAVTSGQSVPTKGKGSASETETPQSESPLDCSCGRQIFNTNFSIHYDSGIHWVDLFPSLRELYFQASAEAESKWSQEKRGPVLIGAVSPDSLALAKYHPTPGEAELLMSIFFENVNPFVRVLNKNAFQSDMQRYRTGKHPQPELVDSLLFSIYGLAVMSLESQNAVDMFGLPKEWLLDKYQEAQEIALHRLNFIHSSEPAVFQNFLYYLVFLFERGSYRTATTLLGLAVRIAQRIGLHKDPSWFSYSPWMSEWRRRLWNQLILLEQRAVAFDGTQSLLSFPWDTQLPLNADDGAWNTSLFMKPSEIPSPTQDFTDMTPILVKRHVLSILCPVRQKIRTRPYPQQVQHIEAGFKEATHFFQSVGTDKQGLANFVQAVCEIEFGNLRLMAGQAVVRSGSANSEFLSQLYLESLALLERIASVRNSVPNPGWLWYLRTSPPVFAIAITLTHLCSEPANCHSERAWRQINGFFDEYGKENGTIQSASMAALQSLRETAMLSSGFPADRPAVAYSDDQYLLQSPENMDTDYLIQPAADLFSDMWSNSLLGGSLPTI</sequence>
<dbReference type="GO" id="GO:0016491">
    <property type="term" value="F:oxidoreductase activity"/>
    <property type="evidence" value="ECO:0007669"/>
    <property type="project" value="UniProtKB-KW"/>
</dbReference>
<dbReference type="PANTHER" id="PTHR43639:SF1">
    <property type="entry name" value="SHORT-CHAIN DEHYDROGENASE_REDUCTASE FAMILY PROTEIN"/>
    <property type="match status" value="1"/>
</dbReference>
<evidence type="ECO:0000256" key="1">
    <source>
        <dbReference type="ARBA" id="ARBA00006484"/>
    </source>
</evidence>
<dbReference type="Pfam" id="PF04082">
    <property type="entry name" value="Fungal_trans"/>
    <property type="match status" value="1"/>
</dbReference>
<dbReference type="GO" id="GO:0044550">
    <property type="term" value="P:secondary metabolite biosynthetic process"/>
    <property type="evidence" value="ECO:0007669"/>
    <property type="project" value="UniProtKB-ARBA"/>
</dbReference>
<proteinExistence type="inferred from homology"/>
<dbReference type="EMBL" id="JACBAE010001042">
    <property type="protein sequence ID" value="KAF7173886.1"/>
    <property type="molecule type" value="Genomic_DNA"/>
</dbReference>
<dbReference type="Pfam" id="PF13561">
    <property type="entry name" value="adh_short_C2"/>
    <property type="match status" value="1"/>
</dbReference>
<protein>
    <recommendedName>
        <fullName evidence="6">Xylanolytic transcriptional activator regulatory domain-containing protein</fullName>
    </recommendedName>
</protein>
<accession>A0A8H6QL69</accession>
<evidence type="ECO:0000313" key="7">
    <source>
        <dbReference type="EMBL" id="KAF7173886.1"/>
    </source>
</evidence>
<organism evidence="7 8">
    <name type="scientific">Aspergillus felis</name>
    <dbReference type="NCBI Taxonomy" id="1287682"/>
    <lineage>
        <taxon>Eukaryota</taxon>
        <taxon>Fungi</taxon>
        <taxon>Dikarya</taxon>
        <taxon>Ascomycota</taxon>
        <taxon>Pezizomycotina</taxon>
        <taxon>Eurotiomycetes</taxon>
        <taxon>Eurotiomycetidae</taxon>
        <taxon>Eurotiales</taxon>
        <taxon>Aspergillaceae</taxon>
        <taxon>Aspergillus</taxon>
        <taxon>Aspergillus subgen. Fumigati</taxon>
    </lineage>
</organism>
<dbReference type="PROSITE" id="PS00061">
    <property type="entry name" value="ADH_SHORT"/>
    <property type="match status" value="1"/>
</dbReference>
<dbReference type="CDD" id="cd12148">
    <property type="entry name" value="fungal_TF_MHR"/>
    <property type="match status" value="1"/>
</dbReference>
<feature type="domain" description="Xylanolytic transcriptional activator regulatory" evidence="6">
    <location>
        <begin position="625"/>
        <end position="697"/>
    </location>
</feature>
<feature type="region of interest" description="Disordered" evidence="5">
    <location>
        <begin position="409"/>
        <end position="434"/>
    </location>
</feature>
<evidence type="ECO:0000259" key="6">
    <source>
        <dbReference type="SMART" id="SM00906"/>
    </source>
</evidence>
<dbReference type="SMART" id="SM00906">
    <property type="entry name" value="Fungal_trans"/>
    <property type="match status" value="1"/>
</dbReference>
<dbReference type="AlphaFoldDB" id="A0A8H6QL69"/>
<dbReference type="SUPFAM" id="SSF51735">
    <property type="entry name" value="NAD(P)-binding Rossmann-fold domains"/>
    <property type="match status" value="1"/>
</dbReference>
<dbReference type="FunFam" id="3.40.50.720:FF:000084">
    <property type="entry name" value="Short-chain dehydrogenase reductase"/>
    <property type="match status" value="1"/>
</dbReference>
<evidence type="ECO:0000256" key="2">
    <source>
        <dbReference type="ARBA" id="ARBA00022857"/>
    </source>
</evidence>
<reference evidence="7" key="1">
    <citation type="submission" date="2020-06" db="EMBL/GenBank/DDBJ databases">
        <title>Draft genome sequences of strains closely related to Aspergillus parafelis and Aspergillus hiratsukae.</title>
        <authorList>
            <person name="Dos Santos R.A.C."/>
            <person name="Rivero-Menendez O."/>
            <person name="Steenwyk J.L."/>
            <person name="Mead M.E."/>
            <person name="Goldman G.H."/>
            <person name="Alastruey-Izquierdo A."/>
            <person name="Rokas A."/>
        </authorList>
    </citation>
    <scope>NUCLEOTIDE SEQUENCE</scope>
    <source>
        <strain evidence="7">CNM-CM5623</strain>
    </source>
</reference>
<name>A0A8H6QL69_9EURO</name>
<gene>
    <name evidence="7" type="ORF">CNMCM5623_006132</name>
</gene>
<dbReference type="GO" id="GO:0008270">
    <property type="term" value="F:zinc ion binding"/>
    <property type="evidence" value="ECO:0007669"/>
    <property type="project" value="InterPro"/>
</dbReference>
<dbReference type="InterPro" id="IPR002347">
    <property type="entry name" value="SDR_fam"/>
</dbReference>